<comment type="caution">
    <text evidence="1">The sequence shown here is derived from an EMBL/GenBank/DDBJ whole genome shotgun (WGS) entry which is preliminary data.</text>
</comment>
<dbReference type="GeneID" id="85356602"/>
<dbReference type="AlphaFoldDB" id="A0AA39N6M5"/>
<protein>
    <submittedName>
        <fullName evidence="1">Uncharacterized protein</fullName>
    </submittedName>
</protein>
<keyword evidence="2" id="KW-1185">Reference proteome</keyword>
<dbReference type="Proteomes" id="UP001175211">
    <property type="component" value="Unassembled WGS sequence"/>
</dbReference>
<dbReference type="RefSeq" id="XP_060331574.1">
    <property type="nucleotide sequence ID" value="XM_060473054.1"/>
</dbReference>
<accession>A0AA39N6M5</accession>
<evidence type="ECO:0000313" key="1">
    <source>
        <dbReference type="EMBL" id="KAK0459348.1"/>
    </source>
</evidence>
<name>A0AA39N6M5_ARMTA</name>
<gene>
    <name evidence="1" type="ORF">EV420DRAFT_1539728</name>
</gene>
<sequence>MTERERENTIRLVADHVPFDLRCGDVGLYCRPLLHVSVHHRSQEVFYDPDNLIYDPAMAYHSLSDMGWIASVIQESRDSALDGRLRRDMDVIIKATVVRHFQQCITEISER</sequence>
<organism evidence="1 2">
    <name type="scientific">Armillaria tabescens</name>
    <name type="common">Ringless honey mushroom</name>
    <name type="synonym">Agaricus tabescens</name>
    <dbReference type="NCBI Taxonomy" id="1929756"/>
    <lineage>
        <taxon>Eukaryota</taxon>
        <taxon>Fungi</taxon>
        <taxon>Dikarya</taxon>
        <taxon>Basidiomycota</taxon>
        <taxon>Agaricomycotina</taxon>
        <taxon>Agaricomycetes</taxon>
        <taxon>Agaricomycetidae</taxon>
        <taxon>Agaricales</taxon>
        <taxon>Marasmiineae</taxon>
        <taxon>Physalacriaceae</taxon>
        <taxon>Desarmillaria</taxon>
    </lineage>
</organism>
<proteinExistence type="predicted"/>
<dbReference type="EMBL" id="JAUEPS010000015">
    <property type="protein sequence ID" value="KAK0459348.1"/>
    <property type="molecule type" value="Genomic_DNA"/>
</dbReference>
<reference evidence="1" key="1">
    <citation type="submission" date="2023-06" db="EMBL/GenBank/DDBJ databases">
        <authorList>
            <consortium name="Lawrence Berkeley National Laboratory"/>
            <person name="Ahrendt S."/>
            <person name="Sahu N."/>
            <person name="Indic B."/>
            <person name="Wong-Bajracharya J."/>
            <person name="Merenyi Z."/>
            <person name="Ke H.-M."/>
            <person name="Monk M."/>
            <person name="Kocsube S."/>
            <person name="Drula E."/>
            <person name="Lipzen A."/>
            <person name="Balint B."/>
            <person name="Henrissat B."/>
            <person name="Andreopoulos B."/>
            <person name="Martin F.M."/>
            <person name="Harder C.B."/>
            <person name="Rigling D."/>
            <person name="Ford K.L."/>
            <person name="Foster G.D."/>
            <person name="Pangilinan J."/>
            <person name="Papanicolaou A."/>
            <person name="Barry K."/>
            <person name="LaButti K."/>
            <person name="Viragh M."/>
            <person name="Koriabine M."/>
            <person name="Yan M."/>
            <person name="Riley R."/>
            <person name="Champramary S."/>
            <person name="Plett K.L."/>
            <person name="Tsai I.J."/>
            <person name="Slot J."/>
            <person name="Sipos G."/>
            <person name="Plett J."/>
            <person name="Nagy L.G."/>
            <person name="Grigoriev I.V."/>
        </authorList>
    </citation>
    <scope>NUCLEOTIDE SEQUENCE</scope>
    <source>
        <strain evidence="1">CCBAS 213</strain>
    </source>
</reference>
<evidence type="ECO:0000313" key="2">
    <source>
        <dbReference type="Proteomes" id="UP001175211"/>
    </source>
</evidence>